<keyword evidence="4" id="KW-1185">Reference proteome</keyword>
<accession>A0AAQ4DRP4</accession>
<dbReference type="Proteomes" id="UP001321473">
    <property type="component" value="Unassembled WGS sequence"/>
</dbReference>
<feature type="compositionally biased region" description="Basic and acidic residues" evidence="1">
    <location>
        <begin position="181"/>
        <end position="191"/>
    </location>
</feature>
<feature type="region of interest" description="Disordered" evidence="1">
    <location>
        <begin position="339"/>
        <end position="412"/>
    </location>
</feature>
<organism evidence="3 4">
    <name type="scientific">Amblyomma americanum</name>
    <name type="common">Lone star tick</name>
    <dbReference type="NCBI Taxonomy" id="6943"/>
    <lineage>
        <taxon>Eukaryota</taxon>
        <taxon>Metazoa</taxon>
        <taxon>Ecdysozoa</taxon>
        <taxon>Arthropoda</taxon>
        <taxon>Chelicerata</taxon>
        <taxon>Arachnida</taxon>
        <taxon>Acari</taxon>
        <taxon>Parasitiformes</taxon>
        <taxon>Ixodida</taxon>
        <taxon>Ixodoidea</taxon>
        <taxon>Ixodidae</taxon>
        <taxon>Amblyomminae</taxon>
        <taxon>Amblyomma</taxon>
    </lineage>
</organism>
<feature type="compositionally biased region" description="Basic and acidic residues" evidence="1">
    <location>
        <begin position="339"/>
        <end position="351"/>
    </location>
</feature>
<dbReference type="EMBL" id="JARKHS020027681">
    <property type="protein sequence ID" value="KAK8765134.1"/>
    <property type="molecule type" value="Genomic_DNA"/>
</dbReference>
<keyword evidence="2" id="KW-0812">Transmembrane</keyword>
<sequence>MSDSAQSWDSESWSRSYGEDSGSTSPSVETLPSTEESTTPSTGESRLQKRGSRTEKGVQPRTSKSVAWRHMPKSGHREKTKSGSQPVDDVANAIREDGYNLLTQSLARLVNSLSAAVDACCGPSQPLTTSPGDEADCRDDRSKRELTGDSATAADPGKTVPGVHALKNGTTTPGSATAGRSEQREDRDEQKSPAIPELENSKTMNTQASPEENDFLDLLASGQRSPLELLEAEIKANEALEAKLLRDEISHLTSEKYLQDLSEKEQCNVDAPNPSARNVSMQSEGETENFEAQFVRELPDDQEAEMVKAGSIADPTMDPSAASAPAGITRECGAVELEGSRENEGEDKAVGAEEAEGCEGKGEPVIEGPDGSDELENVLDEEQPDFDAPEDQQRAAVTGAGGDAPEGTAANDARDTVDHASLPADVIEKIGDLPREVSSAAASAGGREVVQSSSSTGNTELIFRYKTPVGLTVTLLFLAAVVVFSVTVGHVLYKGSSIEGEGTKALIFQDWNLSESSRALLIPEEETERGILTLDVN</sequence>
<feature type="compositionally biased region" description="Polar residues" evidence="1">
    <location>
        <begin position="275"/>
        <end position="284"/>
    </location>
</feature>
<feature type="compositionally biased region" description="Polar residues" evidence="1">
    <location>
        <begin position="201"/>
        <end position="210"/>
    </location>
</feature>
<comment type="caution">
    <text evidence="3">The sequence shown here is derived from an EMBL/GenBank/DDBJ whole genome shotgun (WGS) entry which is preliminary data.</text>
</comment>
<feature type="region of interest" description="Disordered" evidence="1">
    <location>
        <begin position="1"/>
        <end position="91"/>
    </location>
</feature>
<keyword evidence="2" id="KW-0472">Membrane</keyword>
<feature type="compositionally biased region" description="Low complexity" evidence="1">
    <location>
        <begin position="23"/>
        <end position="45"/>
    </location>
</feature>
<evidence type="ECO:0000256" key="1">
    <source>
        <dbReference type="SAM" id="MobiDB-lite"/>
    </source>
</evidence>
<proteinExistence type="predicted"/>
<feature type="transmembrane region" description="Helical" evidence="2">
    <location>
        <begin position="469"/>
        <end position="493"/>
    </location>
</feature>
<feature type="compositionally biased region" description="Polar residues" evidence="1">
    <location>
        <begin position="1"/>
        <end position="15"/>
    </location>
</feature>
<feature type="compositionally biased region" description="Polar residues" evidence="1">
    <location>
        <begin position="168"/>
        <end position="180"/>
    </location>
</feature>
<evidence type="ECO:0000313" key="4">
    <source>
        <dbReference type="Proteomes" id="UP001321473"/>
    </source>
</evidence>
<keyword evidence="2" id="KW-1133">Transmembrane helix</keyword>
<feature type="compositionally biased region" description="Basic and acidic residues" evidence="1">
    <location>
        <begin position="138"/>
        <end position="147"/>
    </location>
</feature>
<dbReference type="AlphaFoldDB" id="A0AAQ4DRP4"/>
<evidence type="ECO:0000313" key="3">
    <source>
        <dbReference type="EMBL" id="KAK8765134.1"/>
    </source>
</evidence>
<protein>
    <submittedName>
        <fullName evidence="3">Uncharacterized protein</fullName>
    </submittedName>
</protein>
<name>A0AAQ4DRP4_AMBAM</name>
<feature type="compositionally biased region" description="Acidic residues" evidence="1">
    <location>
        <begin position="370"/>
        <end position="390"/>
    </location>
</feature>
<evidence type="ECO:0000256" key="2">
    <source>
        <dbReference type="SAM" id="Phobius"/>
    </source>
</evidence>
<feature type="region of interest" description="Disordered" evidence="1">
    <location>
        <begin position="263"/>
        <end position="288"/>
    </location>
</feature>
<gene>
    <name evidence="3" type="ORF">V5799_032265</name>
</gene>
<reference evidence="3 4" key="1">
    <citation type="journal article" date="2023" name="Arcadia Sci">
        <title>De novo assembly of a long-read Amblyomma americanum tick genome.</title>
        <authorList>
            <person name="Chou S."/>
            <person name="Poskanzer K.E."/>
            <person name="Rollins M."/>
            <person name="Thuy-Boun P.S."/>
        </authorList>
    </citation>
    <scope>NUCLEOTIDE SEQUENCE [LARGE SCALE GENOMIC DNA]</scope>
    <source>
        <strain evidence="3">F_SG_1</strain>
        <tissue evidence="3">Salivary glands</tissue>
    </source>
</reference>
<feature type="region of interest" description="Disordered" evidence="1">
    <location>
        <begin position="119"/>
        <end position="211"/>
    </location>
</feature>